<organism evidence="1 4">
    <name type="scientific">Myxococcus virescens</name>
    <dbReference type="NCBI Taxonomy" id="83456"/>
    <lineage>
        <taxon>Bacteria</taxon>
        <taxon>Pseudomonadati</taxon>
        <taxon>Myxococcota</taxon>
        <taxon>Myxococcia</taxon>
        <taxon>Myxococcales</taxon>
        <taxon>Cystobacterineae</taxon>
        <taxon>Myxococcaceae</taxon>
        <taxon>Myxococcus</taxon>
    </lineage>
</organism>
<dbReference type="RefSeq" id="WP_090487353.1">
    <property type="nucleotide sequence ID" value="NZ_BJVY01000063.1"/>
</dbReference>
<reference evidence="1 4" key="2">
    <citation type="submission" date="2019-07" db="EMBL/GenBank/DDBJ databases">
        <title>Whole genome shotgun sequence of Myxococcus virescens NBRC 100334.</title>
        <authorList>
            <person name="Hosoyama A."/>
            <person name="Uohara A."/>
            <person name="Ohji S."/>
            <person name="Ichikawa N."/>
        </authorList>
    </citation>
    <scope>NUCLEOTIDE SEQUENCE [LARGE SCALE GENOMIC DNA]</scope>
    <source>
        <strain evidence="1 4">NBRC 100334</strain>
    </source>
</reference>
<accession>A0A511HNL6</accession>
<dbReference type="Proteomes" id="UP000321224">
    <property type="component" value="Unassembled WGS sequence"/>
</dbReference>
<evidence type="ECO:0000313" key="2">
    <source>
        <dbReference type="EMBL" id="SDD64557.1"/>
    </source>
</evidence>
<keyword evidence="3" id="KW-1185">Reference proteome</keyword>
<evidence type="ECO:0000313" key="4">
    <source>
        <dbReference type="Proteomes" id="UP000321224"/>
    </source>
</evidence>
<protein>
    <submittedName>
        <fullName evidence="1">Uncharacterized protein</fullName>
    </submittedName>
</protein>
<name>A0A511HNL6_9BACT</name>
<proteinExistence type="predicted"/>
<dbReference type="EMBL" id="BJVY01000063">
    <property type="protein sequence ID" value="GEL75177.1"/>
    <property type="molecule type" value="Genomic_DNA"/>
</dbReference>
<comment type="caution">
    <text evidence="1">The sequence shown here is derived from an EMBL/GenBank/DDBJ whole genome shotgun (WGS) entry which is preliminary data.</text>
</comment>
<gene>
    <name evidence="1" type="ORF">MVI01_69610</name>
    <name evidence="2" type="ORF">SAMN04488504_102102</name>
</gene>
<reference evidence="2 3" key="1">
    <citation type="submission" date="2016-10" db="EMBL/GenBank/DDBJ databases">
        <authorList>
            <person name="Varghese N."/>
            <person name="Submissions S."/>
        </authorList>
    </citation>
    <scope>NUCLEOTIDE SEQUENCE [LARGE SCALE GENOMIC DNA]</scope>
    <source>
        <strain evidence="2 3">DSM 2260</strain>
    </source>
</reference>
<dbReference type="AlphaFoldDB" id="A0A511HNL6"/>
<evidence type="ECO:0000313" key="1">
    <source>
        <dbReference type="EMBL" id="GEL75177.1"/>
    </source>
</evidence>
<sequence length="84" mass="9448">MPEFPQCPKCGQRAIYPKENDEGDEDYTCAACGHFILWPSRAVREQAEDAVHAFRGGAIGFARHWASKLADERAKVARLAEGRW</sequence>
<evidence type="ECO:0000313" key="3">
    <source>
        <dbReference type="Proteomes" id="UP000198717"/>
    </source>
</evidence>
<dbReference type="EMBL" id="FNAJ01000002">
    <property type="protein sequence ID" value="SDD64557.1"/>
    <property type="molecule type" value="Genomic_DNA"/>
</dbReference>
<dbReference type="Proteomes" id="UP000198717">
    <property type="component" value="Unassembled WGS sequence"/>
</dbReference>